<keyword evidence="3" id="KW-0285">Flavoprotein</keyword>
<dbReference type="Gene3D" id="1.20.140.10">
    <property type="entry name" value="Butyryl-CoA Dehydrogenase, subunit A, domain 3"/>
    <property type="match status" value="2"/>
</dbReference>
<evidence type="ECO:0000313" key="11">
    <source>
        <dbReference type="Proteomes" id="UP000604475"/>
    </source>
</evidence>
<dbReference type="InterPro" id="IPR013786">
    <property type="entry name" value="AcylCoA_DH/ox_N"/>
</dbReference>
<feature type="domain" description="Acyl-CoA dehydrogenase/oxidase N-terminal" evidence="9">
    <location>
        <begin position="6"/>
        <end position="117"/>
    </location>
</feature>
<evidence type="ECO:0000256" key="2">
    <source>
        <dbReference type="ARBA" id="ARBA00009347"/>
    </source>
</evidence>
<evidence type="ECO:0000256" key="5">
    <source>
        <dbReference type="ARBA" id="ARBA00023002"/>
    </source>
</evidence>
<dbReference type="PANTHER" id="PTHR43292">
    <property type="entry name" value="ACYL-COA DEHYDROGENASE"/>
    <property type="match status" value="1"/>
</dbReference>
<proteinExistence type="inferred from homology"/>
<dbReference type="EMBL" id="JAEACQ010000260">
    <property type="protein sequence ID" value="MBL7631115.1"/>
    <property type="molecule type" value="Genomic_DNA"/>
</dbReference>
<dbReference type="RefSeq" id="WP_203003288.1">
    <property type="nucleotide sequence ID" value="NZ_JADWYU010000095.1"/>
</dbReference>
<feature type="domain" description="Acyl-CoA dehydrogenase/oxidase C-terminal" evidence="7">
    <location>
        <begin position="636"/>
        <end position="779"/>
    </location>
</feature>
<evidence type="ECO:0000259" key="8">
    <source>
        <dbReference type="Pfam" id="PF02770"/>
    </source>
</evidence>
<dbReference type="Gene3D" id="1.10.540.10">
    <property type="entry name" value="Acyl-CoA dehydrogenase/oxidase, N-terminal domain"/>
    <property type="match status" value="2"/>
</dbReference>
<organism evidence="10 11">
    <name type="scientific">Frankia nepalensis</name>
    <dbReference type="NCBI Taxonomy" id="1836974"/>
    <lineage>
        <taxon>Bacteria</taxon>
        <taxon>Bacillati</taxon>
        <taxon>Actinomycetota</taxon>
        <taxon>Actinomycetes</taxon>
        <taxon>Frankiales</taxon>
        <taxon>Frankiaceae</taxon>
        <taxon>Frankia</taxon>
    </lineage>
</organism>
<dbReference type="Pfam" id="PF02771">
    <property type="entry name" value="Acyl-CoA_dh_N"/>
    <property type="match status" value="2"/>
</dbReference>
<dbReference type="InterPro" id="IPR036250">
    <property type="entry name" value="AcylCo_DH-like_C"/>
</dbReference>
<dbReference type="Gene3D" id="2.40.110.10">
    <property type="entry name" value="Butyryl-CoA Dehydrogenase, subunit A, domain 2"/>
    <property type="match status" value="2"/>
</dbReference>
<feature type="domain" description="Acyl-CoA dehydrogenase/oxidase C-terminal" evidence="7">
    <location>
        <begin position="241"/>
        <end position="362"/>
    </location>
</feature>
<protein>
    <submittedName>
        <fullName evidence="10">Acyl-CoA dehydrogenase</fullName>
    </submittedName>
</protein>
<dbReference type="PANTHER" id="PTHR43292:SF4">
    <property type="entry name" value="ACYL-COA DEHYDROGENASE FADE34"/>
    <property type="match status" value="1"/>
</dbReference>
<dbReference type="Pfam" id="PF00441">
    <property type="entry name" value="Acyl-CoA_dh_1"/>
    <property type="match status" value="2"/>
</dbReference>
<feature type="region of interest" description="Disordered" evidence="6">
    <location>
        <begin position="380"/>
        <end position="419"/>
    </location>
</feature>
<dbReference type="Pfam" id="PF02770">
    <property type="entry name" value="Acyl-CoA_dh_M"/>
    <property type="match status" value="1"/>
</dbReference>
<dbReference type="InterPro" id="IPR052161">
    <property type="entry name" value="Mycobact_Acyl-CoA_DH"/>
</dbReference>
<dbReference type="GO" id="GO:0005886">
    <property type="term" value="C:plasma membrane"/>
    <property type="evidence" value="ECO:0007669"/>
    <property type="project" value="TreeGrafter"/>
</dbReference>
<dbReference type="FunFam" id="2.40.110.10:FF:000011">
    <property type="entry name" value="Acyl-CoA dehydrogenase FadE34"/>
    <property type="match status" value="1"/>
</dbReference>
<sequence length="784" mass="82147">MSIGLTEEHSALASSVRGFVARHAPSTATRADLDRYAAGEPVPYWDGLVELGLTSLHLPEEYGGAGASYVELAVALEETARGLLPGHLLPSVLTSALLATRASEDLRKRTLPGLAAGTRAASALTATGLSAAPAGGGDGGGDGRYAVTGTTVPVLGAAGAELLLLGARLGGTETGNRAGGTAGGGEVWFVVDANAPGVRVEPAAAVDLTRGVAQVRLDGVTVDGEQMVAVDTEGVRALAAVLFAAEAVGLVRWLLTTGVEYVKVREQFGRPVGSFQAVKHRCARMLVRVETMSAAAWDAARAVEQGEEQLALAAAEAAILCLAGATELGLETVTLLGGIGYTWEHDTHLYWRRAMTLESLLGPVSAFEHRLGELVGATPLRTSGGAEEEHSRASSATPLSASGGAEEEHSRASSGLARDFSLEVPEEDPAFRNRIAAVLGEVAALPAEGPARQRRLADEGLVLPHYPRPYGIAATPVEQLVIQQEYERSGVTQPKTVIGEWAMPTILAHGTDEQKAALVPATLRGEITWCQLFSEPGAGSDLAALSTRAEKVDGGWRLNGQKVWNSMADRAHYGICLARTNPDVPKHRGISYFVIDMKSPGIEVRPLREANGHYLFNEVFFSDVFVPDGWLVGEVDKGWALARTTLGNERVAMGGMRELRLDLPGLAASGQLVADPADVRRDVGALYAHAYALSAMSLRGTLRALSGLRPGAEASVAKVAASFLNTDVGARALRWFGPFAASAEGPAAAAVHQYLSLPPHLIGGGTLEIQLNVISERVLGLPRG</sequence>
<dbReference type="InterPro" id="IPR009100">
    <property type="entry name" value="AcylCoA_DH/oxidase_NM_dom_sf"/>
</dbReference>
<keyword evidence="4" id="KW-0274">FAD</keyword>
<evidence type="ECO:0000256" key="1">
    <source>
        <dbReference type="ARBA" id="ARBA00001974"/>
    </source>
</evidence>
<feature type="domain" description="Acyl-CoA oxidase/dehydrogenase middle" evidence="8">
    <location>
        <begin position="530"/>
        <end position="624"/>
    </location>
</feature>
<dbReference type="GO" id="GO:0050660">
    <property type="term" value="F:flavin adenine dinucleotide binding"/>
    <property type="evidence" value="ECO:0007669"/>
    <property type="project" value="InterPro"/>
</dbReference>
<feature type="domain" description="Acyl-CoA dehydrogenase/oxidase N-terminal" evidence="9">
    <location>
        <begin position="451"/>
        <end position="526"/>
    </location>
</feature>
<evidence type="ECO:0000256" key="6">
    <source>
        <dbReference type="SAM" id="MobiDB-lite"/>
    </source>
</evidence>
<accession>A0A937RIS5</accession>
<dbReference type="SUPFAM" id="SSF56645">
    <property type="entry name" value="Acyl-CoA dehydrogenase NM domain-like"/>
    <property type="match status" value="2"/>
</dbReference>
<gene>
    <name evidence="10" type="ORF">I7412_28930</name>
</gene>
<keyword evidence="11" id="KW-1185">Reference proteome</keyword>
<evidence type="ECO:0000259" key="9">
    <source>
        <dbReference type="Pfam" id="PF02771"/>
    </source>
</evidence>
<evidence type="ECO:0000256" key="4">
    <source>
        <dbReference type="ARBA" id="ARBA00022827"/>
    </source>
</evidence>
<dbReference type="Proteomes" id="UP000604475">
    <property type="component" value="Unassembled WGS sequence"/>
</dbReference>
<evidence type="ECO:0000256" key="3">
    <source>
        <dbReference type="ARBA" id="ARBA00022630"/>
    </source>
</evidence>
<comment type="cofactor">
    <cofactor evidence="1">
        <name>FAD</name>
        <dbReference type="ChEBI" id="CHEBI:57692"/>
    </cofactor>
</comment>
<keyword evidence="5" id="KW-0560">Oxidoreductase</keyword>
<dbReference type="SUPFAM" id="SSF47203">
    <property type="entry name" value="Acyl-CoA dehydrogenase C-terminal domain-like"/>
    <property type="match status" value="2"/>
</dbReference>
<evidence type="ECO:0000259" key="7">
    <source>
        <dbReference type="Pfam" id="PF00441"/>
    </source>
</evidence>
<dbReference type="InterPro" id="IPR009075">
    <property type="entry name" value="AcylCo_DH/oxidase_C"/>
</dbReference>
<dbReference type="GO" id="GO:0016627">
    <property type="term" value="F:oxidoreductase activity, acting on the CH-CH group of donors"/>
    <property type="evidence" value="ECO:0007669"/>
    <property type="project" value="InterPro"/>
</dbReference>
<comment type="caution">
    <text evidence="10">The sequence shown here is derived from an EMBL/GenBank/DDBJ whole genome shotgun (WGS) entry which is preliminary data.</text>
</comment>
<name>A0A937RIS5_9ACTN</name>
<dbReference type="InterPro" id="IPR037069">
    <property type="entry name" value="AcylCoA_DH/ox_N_sf"/>
</dbReference>
<evidence type="ECO:0000313" key="10">
    <source>
        <dbReference type="EMBL" id="MBL7631115.1"/>
    </source>
</evidence>
<dbReference type="InterPro" id="IPR006091">
    <property type="entry name" value="Acyl-CoA_Oxase/DH_mid-dom"/>
</dbReference>
<comment type="similarity">
    <text evidence="2">Belongs to the acyl-CoA dehydrogenase family.</text>
</comment>
<dbReference type="AlphaFoldDB" id="A0A937RIS5"/>
<reference evidence="10" key="1">
    <citation type="submission" date="2020-12" db="EMBL/GenBank/DDBJ databases">
        <title>Genomic characterization of non-nitrogen-fixing Frankia strains.</title>
        <authorList>
            <person name="Carlos-Shanley C."/>
            <person name="Guerra T."/>
            <person name="Hahn D."/>
        </authorList>
    </citation>
    <scope>NUCLEOTIDE SEQUENCE</scope>
    <source>
        <strain evidence="10">CN6</strain>
    </source>
</reference>
<dbReference type="InterPro" id="IPR046373">
    <property type="entry name" value="Acyl-CoA_Oxase/DH_mid-dom_sf"/>
</dbReference>